<dbReference type="PROSITE" id="PS51257">
    <property type="entry name" value="PROKAR_LIPOPROTEIN"/>
    <property type="match status" value="1"/>
</dbReference>
<evidence type="ECO:0000256" key="6">
    <source>
        <dbReference type="SAM" id="SignalP"/>
    </source>
</evidence>
<dbReference type="Gene3D" id="1.25.40.10">
    <property type="entry name" value="Tetratricopeptide repeat domain"/>
    <property type="match status" value="1"/>
</dbReference>
<keyword evidence="2 4" id="KW-0472">Membrane</keyword>
<keyword evidence="3 4" id="KW-0998">Cell outer membrane</keyword>
<comment type="function">
    <text evidence="4">Part of the outer membrane protein assembly complex, which is involved in assembly and insertion of beta-barrel proteins into the outer membrane.</text>
</comment>
<feature type="region of interest" description="Disordered" evidence="5">
    <location>
        <begin position="280"/>
        <end position="317"/>
    </location>
</feature>
<organism evidence="8 9">
    <name type="scientific">Sphingomonas echinoides</name>
    <dbReference type="NCBI Taxonomy" id="59803"/>
    <lineage>
        <taxon>Bacteria</taxon>
        <taxon>Pseudomonadati</taxon>
        <taxon>Pseudomonadota</taxon>
        <taxon>Alphaproteobacteria</taxon>
        <taxon>Sphingomonadales</taxon>
        <taxon>Sphingomonadaceae</taxon>
        <taxon>Sphingomonas</taxon>
    </lineage>
</organism>
<comment type="subunit">
    <text evidence="4">Part of the Bam complex.</text>
</comment>
<evidence type="ECO:0000256" key="4">
    <source>
        <dbReference type="HAMAP-Rule" id="MF_00922"/>
    </source>
</evidence>
<dbReference type="InterPro" id="IPR017689">
    <property type="entry name" value="BamD"/>
</dbReference>
<keyword evidence="1 4" id="KW-0732">Signal</keyword>
<evidence type="ECO:0000256" key="1">
    <source>
        <dbReference type="ARBA" id="ARBA00022729"/>
    </source>
</evidence>
<evidence type="ECO:0000313" key="8">
    <source>
        <dbReference type="EMBL" id="MDX5983891.1"/>
    </source>
</evidence>
<keyword evidence="4" id="KW-0564">Palmitate</keyword>
<comment type="subcellular location">
    <subcellularLocation>
        <location evidence="4">Cell outer membrane</location>
        <topology evidence="4">Lipid-anchor</topology>
    </subcellularLocation>
</comment>
<protein>
    <recommendedName>
        <fullName evidence="4">Outer membrane protein assembly factor BamD</fullName>
    </recommendedName>
</protein>
<dbReference type="RefSeq" id="WP_010404239.1">
    <property type="nucleotide sequence ID" value="NZ_JAWXXV010000001.1"/>
</dbReference>
<feature type="domain" description="Outer membrane lipoprotein BamD-like" evidence="7">
    <location>
        <begin position="47"/>
        <end position="238"/>
    </location>
</feature>
<keyword evidence="9" id="KW-1185">Reference proteome</keyword>
<keyword evidence="4" id="KW-0449">Lipoprotein</keyword>
<evidence type="ECO:0000256" key="2">
    <source>
        <dbReference type="ARBA" id="ARBA00023136"/>
    </source>
</evidence>
<evidence type="ECO:0000313" key="9">
    <source>
        <dbReference type="Proteomes" id="UP001279660"/>
    </source>
</evidence>
<comment type="caution">
    <text evidence="8">The sequence shown here is derived from an EMBL/GenBank/DDBJ whole genome shotgun (WGS) entry which is preliminary data.</text>
</comment>
<accession>A0ABU4PI88</accession>
<dbReference type="HAMAP" id="MF_00922">
    <property type="entry name" value="OM_assembly_BamD"/>
    <property type="match status" value="1"/>
</dbReference>
<dbReference type="InterPro" id="IPR039565">
    <property type="entry name" value="BamD-like"/>
</dbReference>
<proteinExistence type="inferred from homology"/>
<dbReference type="Proteomes" id="UP001279660">
    <property type="component" value="Unassembled WGS sequence"/>
</dbReference>
<dbReference type="NCBIfam" id="TIGR03302">
    <property type="entry name" value="OM_YfiO"/>
    <property type="match status" value="1"/>
</dbReference>
<name>A0ABU4PI88_9SPHN</name>
<evidence type="ECO:0000256" key="3">
    <source>
        <dbReference type="ARBA" id="ARBA00023237"/>
    </source>
</evidence>
<evidence type="ECO:0000256" key="5">
    <source>
        <dbReference type="SAM" id="MobiDB-lite"/>
    </source>
</evidence>
<comment type="similarity">
    <text evidence="4">Belongs to the BamD family.</text>
</comment>
<dbReference type="SUPFAM" id="SSF48452">
    <property type="entry name" value="TPR-like"/>
    <property type="match status" value="1"/>
</dbReference>
<feature type="chain" id="PRO_5045489968" description="Outer membrane protein assembly factor BamD" evidence="6">
    <location>
        <begin position="21"/>
        <end position="317"/>
    </location>
</feature>
<dbReference type="EMBL" id="JAWXXV010000001">
    <property type="protein sequence ID" value="MDX5983891.1"/>
    <property type="molecule type" value="Genomic_DNA"/>
</dbReference>
<reference evidence="8 9" key="1">
    <citation type="submission" date="2023-11" db="EMBL/GenBank/DDBJ databases">
        <title>MicrobeMod: A computational toolkit for identifying prokaryotic methylation and restriction-modification with nanopore sequencing.</title>
        <authorList>
            <person name="Crits-Christoph A."/>
            <person name="Kang S.C."/>
            <person name="Lee H."/>
            <person name="Ostrov N."/>
        </authorList>
    </citation>
    <scope>NUCLEOTIDE SEQUENCE [LARGE SCALE GENOMIC DNA]</scope>
    <source>
        <strain evidence="8 9">ATCC 14820</strain>
    </source>
</reference>
<dbReference type="InterPro" id="IPR011990">
    <property type="entry name" value="TPR-like_helical_dom_sf"/>
</dbReference>
<dbReference type="Pfam" id="PF13525">
    <property type="entry name" value="YfiO"/>
    <property type="match status" value="1"/>
</dbReference>
<evidence type="ECO:0000259" key="7">
    <source>
        <dbReference type="Pfam" id="PF13525"/>
    </source>
</evidence>
<sequence length="317" mass="35269">MRTPLTRSPLFRSLAVGLIAATVLTSTGCARNRTKGDIPYVARDVGTLYTAAKKRLDNKEYKLAAALFDEVERQHPYSVWARRAQLMSAFSYYLAHDYTASIQSAQRFISVHPGNRDAAYAYYLVALGYYEQISDVTRDQKITQQALDALGELTRRYPNTRYAADARLKIDLVRDHLAGKEMEIGRFYETRGQWLAATMRFRKVVDDYQTTTHAPEALMRLTETYLALGVPDEARKAAAVLGANYPGTQWYSRAYKLSEEHPPVAVAAIAPGQLIVLPADKSLPDKPIKTREPKRDARALPPTGGSSTNPGNPNPGS</sequence>
<gene>
    <name evidence="4" type="primary">bamD</name>
    <name evidence="8" type="ORF">SIL82_06430</name>
</gene>
<dbReference type="CDD" id="cd15830">
    <property type="entry name" value="BamD"/>
    <property type="match status" value="1"/>
</dbReference>
<feature type="compositionally biased region" description="Basic and acidic residues" evidence="5">
    <location>
        <begin position="282"/>
        <end position="298"/>
    </location>
</feature>
<feature type="signal peptide" evidence="6">
    <location>
        <begin position="1"/>
        <end position="20"/>
    </location>
</feature>